<dbReference type="InterPro" id="IPR029442">
    <property type="entry name" value="GyrI-like"/>
</dbReference>
<dbReference type="SUPFAM" id="SSF55136">
    <property type="entry name" value="Probable bacterial effector-binding domain"/>
    <property type="match status" value="1"/>
</dbReference>
<dbReference type="Pfam" id="PF06445">
    <property type="entry name" value="GyrI-like"/>
    <property type="match status" value="1"/>
</dbReference>
<dbReference type="InterPro" id="IPR023393">
    <property type="entry name" value="START-like_dom_sf"/>
</dbReference>
<dbReference type="Gene3D" id="3.20.80.10">
    <property type="entry name" value="Regulatory factor, effector binding domain"/>
    <property type="match status" value="1"/>
</dbReference>
<reference evidence="2 3" key="1">
    <citation type="submission" date="2019-04" db="EMBL/GenBank/DDBJ databases">
        <title>Draft genome sequence of Robertkochia marina CC-AMO-30D.</title>
        <authorList>
            <person name="Hameed A."/>
            <person name="Lin S.-Y."/>
            <person name="Shahina M."/>
            <person name="Lai W.-A."/>
            <person name="Young C.-C."/>
        </authorList>
    </citation>
    <scope>NUCLEOTIDE SEQUENCE [LARGE SCALE GENOMIC DNA]</scope>
    <source>
        <strain evidence="2 3">CC-AMO-30D</strain>
    </source>
</reference>
<gene>
    <name evidence="2" type="ORF">E7Z59_06725</name>
</gene>
<protein>
    <recommendedName>
        <fullName evidence="1">GyrI-like small molecule binding domain-containing protein</fullName>
    </recommendedName>
</protein>
<dbReference type="EMBL" id="SSMC01000002">
    <property type="protein sequence ID" value="THD67350.1"/>
    <property type="molecule type" value="Genomic_DNA"/>
</dbReference>
<dbReference type="OrthoDB" id="9807923at2"/>
<dbReference type="AlphaFoldDB" id="A0A4S3LZ18"/>
<sequence length="347" mass="39758">MKILKYLLFLFLIAIIGFSVYVTTQPDEYRVERSRLINAPLSMVYDHINDYSKWTHWSPWMEKEEDATLNFSDPSFGEEATYSWKGDELGEGSMTTIYSARDSILQKINFIKPYESEADVFWNLEKTKTGIQVSWGMEGNLGFMEKAFLVFQGNSMEAIIAPDYERGLLNLDHYLHEEMAKYNIEFPGITQYGGGYSVYQTTAFRISEADDQIAKMTEEVSSYLERENIGAAGPPFAVIEKWDLENDAALIALHIPVRDQLTMPSGSTIFSGYTPPGEYYKAVLTGDHKNLKEVYEKAYFNLEKLDYMVPEERSGFEVFVKGPKESENPAEWVTEVYIPFAKKDPSN</sequence>
<dbReference type="SUPFAM" id="SSF55961">
    <property type="entry name" value="Bet v1-like"/>
    <property type="match status" value="1"/>
</dbReference>
<dbReference type="Proteomes" id="UP000305939">
    <property type="component" value="Unassembled WGS sequence"/>
</dbReference>
<keyword evidence="3" id="KW-1185">Reference proteome</keyword>
<organism evidence="2 3">
    <name type="scientific">Robertkochia marina</name>
    <dbReference type="NCBI Taxonomy" id="1227945"/>
    <lineage>
        <taxon>Bacteria</taxon>
        <taxon>Pseudomonadati</taxon>
        <taxon>Bacteroidota</taxon>
        <taxon>Flavobacteriia</taxon>
        <taxon>Flavobacteriales</taxon>
        <taxon>Flavobacteriaceae</taxon>
        <taxon>Robertkochia</taxon>
    </lineage>
</organism>
<dbReference type="InterPro" id="IPR011256">
    <property type="entry name" value="Reg_factor_effector_dom_sf"/>
</dbReference>
<feature type="domain" description="GyrI-like small molecule binding" evidence="1">
    <location>
        <begin position="267"/>
        <end position="340"/>
    </location>
</feature>
<evidence type="ECO:0000313" key="3">
    <source>
        <dbReference type="Proteomes" id="UP000305939"/>
    </source>
</evidence>
<evidence type="ECO:0000313" key="2">
    <source>
        <dbReference type="EMBL" id="THD67350.1"/>
    </source>
</evidence>
<accession>A0A4S3LZ18</accession>
<proteinExistence type="predicted"/>
<evidence type="ECO:0000259" key="1">
    <source>
        <dbReference type="Pfam" id="PF06445"/>
    </source>
</evidence>
<dbReference type="Gene3D" id="3.30.530.20">
    <property type="match status" value="1"/>
</dbReference>
<comment type="caution">
    <text evidence="2">The sequence shown here is derived from an EMBL/GenBank/DDBJ whole genome shotgun (WGS) entry which is preliminary data.</text>
</comment>
<dbReference type="RefSeq" id="WP_136335557.1">
    <property type="nucleotide sequence ID" value="NZ_QXMP01000009.1"/>
</dbReference>
<name>A0A4S3LZ18_9FLAO</name>
<dbReference type="CDD" id="cd07818">
    <property type="entry name" value="SRPBCC_1"/>
    <property type="match status" value="1"/>
</dbReference>